<protein>
    <recommendedName>
        <fullName evidence="2">Protein FAR1-RELATED SEQUENCE</fullName>
    </recommendedName>
</protein>
<dbReference type="GO" id="GO:0006355">
    <property type="term" value="P:regulation of DNA-templated transcription"/>
    <property type="evidence" value="ECO:0007669"/>
    <property type="project" value="UniProtKB-UniRule"/>
</dbReference>
<keyword evidence="5" id="KW-1185">Reference proteome</keyword>
<evidence type="ECO:0000259" key="3">
    <source>
        <dbReference type="PROSITE" id="PS50966"/>
    </source>
</evidence>
<name>A0AAF0WPU2_DAUCS</name>
<evidence type="ECO:0000256" key="1">
    <source>
        <dbReference type="PROSITE-ProRule" id="PRU00325"/>
    </source>
</evidence>
<keyword evidence="1 2" id="KW-0863">Zinc-finger</keyword>
<dbReference type="InterPro" id="IPR018289">
    <property type="entry name" value="MULE_transposase_dom"/>
</dbReference>
<dbReference type="InterPro" id="IPR031052">
    <property type="entry name" value="FHY3/FAR1"/>
</dbReference>
<reference evidence="4" key="1">
    <citation type="journal article" date="2016" name="Nat. Genet.">
        <title>A high-quality carrot genome assembly provides new insights into carotenoid accumulation and asterid genome evolution.</title>
        <authorList>
            <person name="Iorizzo M."/>
            <person name="Ellison S."/>
            <person name="Senalik D."/>
            <person name="Zeng P."/>
            <person name="Satapoomin P."/>
            <person name="Huang J."/>
            <person name="Bowman M."/>
            <person name="Iovene M."/>
            <person name="Sanseverino W."/>
            <person name="Cavagnaro P."/>
            <person name="Yildiz M."/>
            <person name="Macko-Podgorni A."/>
            <person name="Moranska E."/>
            <person name="Grzebelus E."/>
            <person name="Grzebelus D."/>
            <person name="Ashrafi H."/>
            <person name="Zheng Z."/>
            <person name="Cheng S."/>
            <person name="Spooner D."/>
            <person name="Van Deynze A."/>
            <person name="Simon P."/>
        </authorList>
    </citation>
    <scope>NUCLEOTIDE SEQUENCE</scope>
    <source>
        <tissue evidence="4">Leaf</tissue>
    </source>
</reference>
<dbReference type="PANTHER" id="PTHR31669:SF299">
    <property type="entry name" value="PROTEIN FAR1-RELATED SEQUENCE"/>
    <property type="match status" value="1"/>
</dbReference>
<dbReference type="GO" id="GO:0005634">
    <property type="term" value="C:nucleus"/>
    <property type="evidence" value="ECO:0007669"/>
    <property type="project" value="UniProtKB-SubCell"/>
</dbReference>
<dbReference type="EMBL" id="CP093345">
    <property type="protein sequence ID" value="WOG92501.1"/>
    <property type="molecule type" value="Genomic_DNA"/>
</dbReference>
<gene>
    <name evidence="4" type="ORF">DCAR_0311770</name>
</gene>
<accession>A0AAF0WPU2</accession>
<dbReference type="PANTHER" id="PTHR31669">
    <property type="entry name" value="PROTEIN FAR1-RELATED SEQUENCE 10-RELATED"/>
    <property type="match status" value="1"/>
</dbReference>
<sequence length="522" mass="61321">MVLKVGLEFETKEDAYMFYKAYAEKARFGIRRSKMHKGNSGEILDRVFGCKAKLGVSSRSNGKYRIYKFISEHSHDLVSPSRSHFLRSHRSLNDIQRFQIDMAQKSAGGLENVGFIRHDYKNYLRTKRTIQMKFAIDPNFIYAIQVDVEVIITNIFWADARMKVDYKRFGDVVCFETTYRKNKEGRPLALFVGVNNHKQTIIIGGALLYDETIETFERLFDTFSRTMFGRKPNNTLTDQDAAMDKALSTQWPETKHRLCVWHMYQNAAKHLKGIFDKFKSFAKEFCSCVYDHDEVSEFIRAWDDMLEKYNLKDNEWLIKFYENKEKWPLVYGCETFLADMSTTQHSESMNSMVKQYISYKHDLLQFFQHFQSLLDDRCYDEYKADTKSSINMPSLSYPAEILKHICCYCKIFEFVGILCAHSLKIFFLKNIKRVPDGYIEKRWTTNAKVATTSLPQYRSTDDDPKIAMGRRYKDLSYVFNRLAVRAAETEETGPIPPPYYQKMRFLPNPSYFHQPAGRSEKL</sequence>
<organism evidence="4 5">
    <name type="scientific">Daucus carota subsp. sativus</name>
    <name type="common">Carrot</name>
    <dbReference type="NCBI Taxonomy" id="79200"/>
    <lineage>
        <taxon>Eukaryota</taxon>
        <taxon>Viridiplantae</taxon>
        <taxon>Streptophyta</taxon>
        <taxon>Embryophyta</taxon>
        <taxon>Tracheophyta</taxon>
        <taxon>Spermatophyta</taxon>
        <taxon>Magnoliopsida</taxon>
        <taxon>eudicotyledons</taxon>
        <taxon>Gunneridae</taxon>
        <taxon>Pentapetalae</taxon>
        <taxon>asterids</taxon>
        <taxon>campanulids</taxon>
        <taxon>Apiales</taxon>
        <taxon>Apiaceae</taxon>
        <taxon>Apioideae</taxon>
        <taxon>Scandiceae</taxon>
        <taxon>Daucinae</taxon>
        <taxon>Daucus</taxon>
        <taxon>Daucus sect. Daucus</taxon>
    </lineage>
</organism>
<keyword evidence="2" id="KW-0479">Metal-binding</keyword>
<keyword evidence="2" id="KW-0539">Nucleus</keyword>
<comment type="function">
    <text evidence="2">Putative transcription activator involved in regulating light control of development.</text>
</comment>
<keyword evidence="2" id="KW-0862">Zinc</keyword>
<evidence type="ECO:0000313" key="4">
    <source>
        <dbReference type="EMBL" id="WOG92501.1"/>
    </source>
</evidence>
<evidence type="ECO:0000256" key="2">
    <source>
        <dbReference type="RuleBase" id="RU367018"/>
    </source>
</evidence>
<dbReference type="InterPro" id="IPR007527">
    <property type="entry name" value="Znf_SWIM"/>
</dbReference>
<evidence type="ECO:0000313" key="5">
    <source>
        <dbReference type="Proteomes" id="UP000077755"/>
    </source>
</evidence>
<reference evidence="4" key="2">
    <citation type="submission" date="2022-03" db="EMBL/GenBank/DDBJ databases">
        <title>Draft title - Genomic analysis of global carrot germplasm unveils the trajectory of domestication and the origin of high carotenoid orange carrot.</title>
        <authorList>
            <person name="Iorizzo M."/>
            <person name="Ellison S."/>
            <person name="Senalik D."/>
            <person name="Macko-Podgorni A."/>
            <person name="Grzebelus D."/>
            <person name="Bostan H."/>
            <person name="Rolling W."/>
            <person name="Curaba J."/>
            <person name="Simon P."/>
        </authorList>
    </citation>
    <scope>NUCLEOTIDE SEQUENCE</scope>
    <source>
        <tissue evidence="4">Leaf</tissue>
    </source>
</reference>
<dbReference type="GO" id="GO:0008270">
    <property type="term" value="F:zinc ion binding"/>
    <property type="evidence" value="ECO:0007669"/>
    <property type="project" value="UniProtKB-UniRule"/>
</dbReference>
<dbReference type="AlphaFoldDB" id="A0AAF0WPU2"/>
<dbReference type="Proteomes" id="UP000077755">
    <property type="component" value="Chromosome 3"/>
</dbReference>
<comment type="subcellular location">
    <subcellularLocation>
        <location evidence="2">Nucleus</location>
    </subcellularLocation>
</comment>
<feature type="domain" description="SWIM-type" evidence="3">
    <location>
        <begin position="397"/>
        <end position="430"/>
    </location>
</feature>
<dbReference type="PROSITE" id="PS50966">
    <property type="entry name" value="ZF_SWIM"/>
    <property type="match status" value="1"/>
</dbReference>
<comment type="similarity">
    <text evidence="2">Belongs to the FHY3/FAR1 family.</text>
</comment>
<proteinExistence type="inferred from homology"/>
<dbReference type="Pfam" id="PF10551">
    <property type="entry name" value="MULE"/>
    <property type="match status" value="1"/>
</dbReference>